<organism evidence="3">
    <name type="scientific">Haemonchus placei</name>
    <name type="common">Barber's pole worm</name>
    <dbReference type="NCBI Taxonomy" id="6290"/>
    <lineage>
        <taxon>Eukaryota</taxon>
        <taxon>Metazoa</taxon>
        <taxon>Ecdysozoa</taxon>
        <taxon>Nematoda</taxon>
        <taxon>Chromadorea</taxon>
        <taxon>Rhabditida</taxon>
        <taxon>Rhabditina</taxon>
        <taxon>Rhabditomorpha</taxon>
        <taxon>Strongyloidea</taxon>
        <taxon>Trichostrongylidae</taxon>
        <taxon>Haemonchus</taxon>
    </lineage>
</organism>
<evidence type="ECO:0000313" key="1">
    <source>
        <dbReference type="EMBL" id="VDO48916.1"/>
    </source>
</evidence>
<reference evidence="3" key="1">
    <citation type="submission" date="2017-02" db="UniProtKB">
        <authorList>
            <consortium name="WormBaseParasite"/>
        </authorList>
    </citation>
    <scope>IDENTIFICATION</scope>
</reference>
<dbReference type="EMBL" id="UZAF01018189">
    <property type="protein sequence ID" value="VDO48916.1"/>
    <property type="molecule type" value="Genomic_DNA"/>
</dbReference>
<sequence>MVPPLLQPIQLRRVELPNFDGDITQYHDFWSSFRTAVHYKDALSPATKFIYLTNSLKGSAALMIRLRSISA</sequence>
<reference evidence="1 2" key="2">
    <citation type="submission" date="2018-11" db="EMBL/GenBank/DDBJ databases">
        <authorList>
            <consortium name="Pathogen Informatics"/>
        </authorList>
    </citation>
    <scope>NUCLEOTIDE SEQUENCE [LARGE SCALE GENOMIC DNA]</scope>
    <source>
        <strain evidence="1 2">MHpl1</strain>
    </source>
</reference>
<protein>
    <submittedName>
        <fullName evidence="1 3">Uncharacterized protein</fullName>
    </submittedName>
</protein>
<dbReference type="InterPro" id="IPR005312">
    <property type="entry name" value="DUF1759"/>
</dbReference>
<accession>A0A0N4WPS4</accession>
<gene>
    <name evidence="1" type="ORF">HPLM_LOCUS13383</name>
</gene>
<name>A0A0N4WPS4_HAEPC</name>
<dbReference type="Proteomes" id="UP000268014">
    <property type="component" value="Unassembled WGS sequence"/>
</dbReference>
<keyword evidence="2" id="KW-1185">Reference proteome</keyword>
<dbReference type="WBParaSite" id="HPLM_0001339101-mRNA-1">
    <property type="protein sequence ID" value="HPLM_0001339101-mRNA-1"/>
    <property type="gene ID" value="HPLM_0001339101"/>
</dbReference>
<dbReference type="Pfam" id="PF03564">
    <property type="entry name" value="DUF1759"/>
    <property type="match status" value="1"/>
</dbReference>
<evidence type="ECO:0000313" key="2">
    <source>
        <dbReference type="Proteomes" id="UP000268014"/>
    </source>
</evidence>
<dbReference type="AlphaFoldDB" id="A0A0N4WPS4"/>
<proteinExistence type="predicted"/>
<dbReference type="OrthoDB" id="5865523at2759"/>
<evidence type="ECO:0000313" key="3">
    <source>
        <dbReference type="WBParaSite" id="HPLM_0001339101-mRNA-1"/>
    </source>
</evidence>